<dbReference type="InterPro" id="IPR032675">
    <property type="entry name" value="LRR_dom_sf"/>
</dbReference>
<dbReference type="AlphaFoldDB" id="A0A9W8TCN0"/>
<gene>
    <name evidence="2" type="ORF">NLJ89_g1897</name>
</gene>
<evidence type="ECO:0000313" key="2">
    <source>
        <dbReference type="EMBL" id="KAJ3515229.1"/>
    </source>
</evidence>
<evidence type="ECO:0000259" key="1">
    <source>
        <dbReference type="Pfam" id="PF12937"/>
    </source>
</evidence>
<dbReference type="Gene3D" id="3.80.10.10">
    <property type="entry name" value="Ribonuclease Inhibitor"/>
    <property type="match status" value="1"/>
</dbReference>
<feature type="domain" description="F-box" evidence="1">
    <location>
        <begin position="15"/>
        <end position="73"/>
    </location>
</feature>
<sequence>MLPEDFRSGDSCPVASLPDELLGAIFLLNTVKDQETETTHTPPHNRHATLLSTSAVCKRWRQVAFNYPTLWGNVIDFEKHRVQWIEVLLNRSKSSLIDVGGPSVFKAVPLRNPHARAILQSLARDRSKLRTLSLNIRISPFDYICQNFFQHPAPNLEYFNLITSSPFPEFLHPDPLFLGQAPRLREFHLQRCLVDFRSVALHHLTSLSVMDIITSGILSFRRPNHPLKVAPTVQGWLEILKDIPSLQYLTLHNAITRTDSEGRFQDGTTFLSRVSIPEACGIRLRLNCQRSSPGKSGEDLLEFLGRASRIGPTNPQTGTSKPKPLPDVVADHKRSSADPLTWLVLSFNNSEDTLGFFEKLLTLYQPTYATTTVLVLWLDEEFVRTSNDPALPAFDVLHSFTSVKALNLLERSPLYLLPLFQSASSPTSTILPSLRSLRLTKTNFDDEQRAAYFTVLAFLFWRIHVQAPVAELQIIDGKINAETVDSLERNGNVKITQAPLQYIPVDYLSDGEP</sequence>
<dbReference type="OrthoDB" id="2956498at2759"/>
<dbReference type="Proteomes" id="UP001148786">
    <property type="component" value="Unassembled WGS sequence"/>
</dbReference>
<dbReference type="Gene3D" id="1.20.1280.50">
    <property type="match status" value="1"/>
</dbReference>
<organism evidence="2 3">
    <name type="scientific">Agrocybe chaxingu</name>
    <dbReference type="NCBI Taxonomy" id="84603"/>
    <lineage>
        <taxon>Eukaryota</taxon>
        <taxon>Fungi</taxon>
        <taxon>Dikarya</taxon>
        <taxon>Basidiomycota</taxon>
        <taxon>Agaricomycotina</taxon>
        <taxon>Agaricomycetes</taxon>
        <taxon>Agaricomycetidae</taxon>
        <taxon>Agaricales</taxon>
        <taxon>Agaricineae</taxon>
        <taxon>Strophariaceae</taxon>
        <taxon>Agrocybe</taxon>
    </lineage>
</organism>
<comment type="caution">
    <text evidence="2">The sequence shown here is derived from an EMBL/GenBank/DDBJ whole genome shotgun (WGS) entry which is preliminary data.</text>
</comment>
<accession>A0A9W8TCN0</accession>
<reference evidence="2" key="1">
    <citation type="submission" date="2022-07" db="EMBL/GenBank/DDBJ databases">
        <title>Genome Sequence of Agrocybe chaxingu.</title>
        <authorList>
            <person name="Buettner E."/>
        </authorList>
    </citation>
    <scope>NUCLEOTIDE SEQUENCE</scope>
    <source>
        <strain evidence="2">MP-N11</strain>
    </source>
</reference>
<evidence type="ECO:0000313" key="3">
    <source>
        <dbReference type="Proteomes" id="UP001148786"/>
    </source>
</evidence>
<keyword evidence="3" id="KW-1185">Reference proteome</keyword>
<dbReference type="EMBL" id="JANKHO010000106">
    <property type="protein sequence ID" value="KAJ3515229.1"/>
    <property type="molecule type" value="Genomic_DNA"/>
</dbReference>
<name>A0A9W8TCN0_9AGAR</name>
<proteinExistence type="predicted"/>
<protein>
    <recommendedName>
        <fullName evidence="1">F-box domain-containing protein</fullName>
    </recommendedName>
</protein>
<dbReference type="Pfam" id="PF12937">
    <property type="entry name" value="F-box-like"/>
    <property type="match status" value="1"/>
</dbReference>
<dbReference type="SUPFAM" id="SSF81383">
    <property type="entry name" value="F-box domain"/>
    <property type="match status" value="1"/>
</dbReference>
<dbReference type="InterPro" id="IPR036047">
    <property type="entry name" value="F-box-like_dom_sf"/>
</dbReference>
<dbReference type="InterPro" id="IPR001810">
    <property type="entry name" value="F-box_dom"/>
</dbReference>